<dbReference type="InterPro" id="IPR040256">
    <property type="entry name" value="At4g02000-like"/>
</dbReference>
<dbReference type="InterPro" id="IPR025836">
    <property type="entry name" value="Zn_knuckle_CX2CX4HX4C"/>
</dbReference>
<dbReference type="EMBL" id="JAFEMO010000009">
    <property type="protein sequence ID" value="KAH7564851.1"/>
    <property type="molecule type" value="Genomic_DNA"/>
</dbReference>
<keyword evidence="3" id="KW-1185">Reference proteome</keyword>
<dbReference type="Pfam" id="PF14392">
    <property type="entry name" value="zf-CCHC_4"/>
    <property type="match status" value="1"/>
</dbReference>
<accession>A0ABQ8HKI7</accession>
<reference evidence="2 3" key="1">
    <citation type="submission" date="2021-02" db="EMBL/GenBank/DDBJ databases">
        <title>Plant Genome Project.</title>
        <authorList>
            <person name="Zhang R.-G."/>
        </authorList>
    </citation>
    <scope>NUCLEOTIDE SEQUENCE [LARGE SCALE GENOMIC DNA]</scope>
    <source>
        <tissue evidence="2">Leaves</tissue>
    </source>
</reference>
<dbReference type="PANTHER" id="PTHR31286">
    <property type="entry name" value="GLYCINE-RICH CELL WALL STRUCTURAL PROTEIN 1.8-LIKE"/>
    <property type="match status" value="1"/>
</dbReference>
<name>A0ABQ8HKI7_9ROSI</name>
<sequence length="207" mass="23043">MMCMTLKIGQFLGDQIGSVREVDAGAFEDCLGKYIRVRVEIDIGKPLQRFLKVNLGSSAKDVVMLLSYERLPEYCFECGMMGHSIREYDCGLGPGGRGKDEVAYGLWMREASSLKSLNGRVRGSLSLWRLSARKCQRTSCKGQGILVWSREIRTLARQGPDGDWRTVRGNAYFVFGATPECFVAVVGESGTAGKVDIAEGRRWKRRA</sequence>
<feature type="domain" description="Zinc knuckle CX2CX4HX4C" evidence="1">
    <location>
        <begin position="41"/>
        <end position="87"/>
    </location>
</feature>
<evidence type="ECO:0000313" key="3">
    <source>
        <dbReference type="Proteomes" id="UP000827721"/>
    </source>
</evidence>
<evidence type="ECO:0000259" key="1">
    <source>
        <dbReference type="Pfam" id="PF14392"/>
    </source>
</evidence>
<proteinExistence type="predicted"/>
<protein>
    <recommendedName>
        <fullName evidence="1">Zinc knuckle CX2CX4HX4C domain-containing protein</fullName>
    </recommendedName>
</protein>
<organism evidence="2 3">
    <name type="scientific">Xanthoceras sorbifolium</name>
    <dbReference type="NCBI Taxonomy" id="99658"/>
    <lineage>
        <taxon>Eukaryota</taxon>
        <taxon>Viridiplantae</taxon>
        <taxon>Streptophyta</taxon>
        <taxon>Embryophyta</taxon>
        <taxon>Tracheophyta</taxon>
        <taxon>Spermatophyta</taxon>
        <taxon>Magnoliopsida</taxon>
        <taxon>eudicotyledons</taxon>
        <taxon>Gunneridae</taxon>
        <taxon>Pentapetalae</taxon>
        <taxon>rosids</taxon>
        <taxon>malvids</taxon>
        <taxon>Sapindales</taxon>
        <taxon>Sapindaceae</taxon>
        <taxon>Xanthoceroideae</taxon>
        <taxon>Xanthoceras</taxon>
    </lineage>
</organism>
<gene>
    <name evidence="2" type="ORF">JRO89_XS09G0041000</name>
</gene>
<dbReference type="Proteomes" id="UP000827721">
    <property type="component" value="Unassembled WGS sequence"/>
</dbReference>
<dbReference type="PANTHER" id="PTHR31286:SF167">
    <property type="entry name" value="OS09G0268800 PROTEIN"/>
    <property type="match status" value="1"/>
</dbReference>
<comment type="caution">
    <text evidence="2">The sequence shown here is derived from an EMBL/GenBank/DDBJ whole genome shotgun (WGS) entry which is preliminary data.</text>
</comment>
<evidence type="ECO:0000313" key="2">
    <source>
        <dbReference type="EMBL" id="KAH7564851.1"/>
    </source>
</evidence>